<dbReference type="InterPro" id="IPR029033">
    <property type="entry name" value="His_PPase_superfam"/>
</dbReference>
<keyword evidence="2" id="KW-1185">Reference proteome</keyword>
<dbReference type="Proteomes" id="UP001197247">
    <property type="component" value="Unassembled WGS sequence"/>
</dbReference>
<dbReference type="InterPro" id="IPR050275">
    <property type="entry name" value="PGM_Phosphatase"/>
</dbReference>
<accession>A0ABS5TBZ0</accession>
<protein>
    <submittedName>
        <fullName evidence="1">Histidine phosphatase family protein</fullName>
    </submittedName>
</protein>
<dbReference type="Pfam" id="PF00300">
    <property type="entry name" value="His_Phos_1"/>
    <property type="match status" value="1"/>
</dbReference>
<comment type="caution">
    <text evidence="1">The sequence shown here is derived from an EMBL/GenBank/DDBJ whole genome shotgun (WGS) entry which is preliminary data.</text>
</comment>
<evidence type="ECO:0000313" key="1">
    <source>
        <dbReference type="EMBL" id="MBT0768601.1"/>
    </source>
</evidence>
<reference evidence="1 2" key="1">
    <citation type="submission" date="2021-05" db="EMBL/GenBank/DDBJ databases">
        <title>Kineosporia and Streptomyces sp. nov. two new marine actinobacteria isolated from Coral.</title>
        <authorList>
            <person name="Buangrab K."/>
            <person name="Sutthacheep M."/>
            <person name="Yeemin T."/>
            <person name="Harunari E."/>
            <person name="Igarashi Y."/>
            <person name="Kanchanasin P."/>
            <person name="Tanasupawat S."/>
            <person name="Phongsopitanun W."/>
        </authorList>
    </citation>
    <scope>NUCLEOTIDE SEQUENCE [LARGE SCALE GENOMIC DNA]</scope>
    <source>
        <strain evidence="1 2">J2-2</strain>
    </source>
</reference>
<gene>
    <name evidence="1" type="ORF">KIH74_06665</name>
</gene>
<evidence type="ECO:0000313" key="2">
    <source>
        <dbReference type="Proteomes" id="UP001197247"/>
    </source>
</evidence>
<dbReference type="SUPFAM" id="SSF53254">
    <property type="entry name" value="Phosphoglycerate mutase-like"/>
    <property type="match status" value="1"/>
</dbReference>
<sequence length="213" mass="23802">MHGTEFVFMRHAESRSNLLGTVTSARPGSGLSADGALEARQAGTKSALGQLSAVFSSPLERARKTAEHVRDELPGRTSELAVHTDDRLCEFEVGVLEGRTDHVARQQLWSAWSRWLDQEDLEHRPAERSESGQEAVDRFQDFVRSTAKVRPGERILVVSHGTLLQLALTCLCVNITRNVHDRWISNTGLVQTTYVNDELICPHWEAPRPKVVL</sequence>
<proteinExistence type="predicted"/>
<dbReference type="Gene3D" id="3.40.50.1240">
    <property type="entry name" value="Phosphoglycerate mutase-like"/>
    <property type="match status" value="1"/>
</dbReference>
<dbReference type="EMBL" id="JAHBAY010000002">
    <property type="protein sequence ID" value="MBT0768601.1"/>
    <property type="molecule type" value="Genomic_DNA"/>
</dbReference>
<dbReference type="CDD" id="cd07067">
    <property type="entry name" value="HP_PGM_like"/>
    <property type="match status" value="1"/>
</dbReference>
<dbReference type="RefSeq" id="WP_214154894.1">
    <property type="nucleotide sequence ID" value="NZ_JAHBAY010000002.1"/>
</dbReference>
<name>A0ABS5TBZ0_9ACTN</name>
<dbReference type="PANTHER" id="PTHR48100">
    <property type="entry name" value="BROAD-SPECIFICITY PHOSPHATASE YOR283W-RELATED"/>
    <property type="match status" value="1"/>
</dbReference>
<dbReference type="InterPro" id="IPR013078">
    <property type="entry name" value="His_Pase_superF_clade-1"/>
</dbReference>
<organism evidence="1 2">
    <name type="scientific">Kineosporia corallincola</name>
    <dbReference type="NCBI Taxonomy" id="2835133"/>
    <lineage>
        <taxon>Bacteria</taxon>
        <taxon>Bacillati</taxon>
        <taxon>Actinomycetota</taxon>
        <taxon>Actinomycetes</taxon>
        <taxon>Kineosporiales</taxon>
        <taxon>Kineosporiaceae</taxon>
        <taxon>Kineosporia</taxon>
    </lineage>
</organism>
<dbReference type="SMART" id="SM00855">
    <property type="entry name" value="PGAM"/>
    <property type="match status" value="1"/>
</dbReference>